<evidence type="ECO:0000256" key="6">
    <source>
        <dbReference type="SAM" id="SignalP"/>
    </source>
</evidence>
<keyword evidence="3 4" id="KW-0326">Glycosidase</keyword>
<reference evidence="8 9" key="2">
    <citation type="submission" date="2018-06" db="EMBL/GenBank/DDBJ databases">
        <title>Comparative genomics of rhizobia nodulating Arachis hypogaea in China.</title>
        <authorList>
            <person name="Li Y."/>
        </authorList>
    </citation>
    <scope>NUCLEOTIDE SEQUENCE [LARGE SCALE GENOMIC DNA]</scope>
    <source>
        <strain evidence="8 9">CCBAU 51658</strain>
        <plasmid evidence="8 9">unnamed</plasmid>
    </source>
</reference>
<dbReference type="EMBL" id="CP030058">
    <property type="protein sequence ID" value="QOZ64524.1"/>
    <property type="molecule type" value="Genomic_DNA"/>
</dbReference>
<dbReference type="SUPFAM" id="SSF51126">
    <property type="entry name" value="Pectin lyase-like"/>
    <property type="match status" value="1"/>
</dbReference>
<keyword evidence="2 4" id="KW-0378">Hydrolase</keyword>
<evidence type="ECO:0000313" key="10">
    <source>
        <dbReference type="Proteomes" id="UP000625079"/>
    </source>
</evidence>
<dbReference type="AlphaFoldDB" id="A0A410VI26"/>
<dbReference type="Proteomes" id="UP000593880">
    <property type="component" value="Plasmid unnamed"/>
</dbReference>
<sequence length="450" mass="48012">MAARFRYLAAVFILAVGLLSAASQAKDRRNVREPAAPKGVCARLDPSGGNDTARLQAAIDHCVPSAAVYLGPGPFLSGPIEMKSGTTLWLAGGAILTAVADPKAYQKSSGSCGHIDRSGDGCRPLISFTKTKGGGLYGYGTIDGGGGTLMAGTAETWWQLARRAQSEGAKQNAPRLIQMDRAEDVSVHGITLRNAANFHIAMSHVERATIWAVIIDTPADARNTDGIDPAASEDVTIIHSFIRTGDDNIAIKAGTSGPARHISILDNQFGWGHGMSIGSELNSGVSDVLVRNLTLDGTTFGLRIKSDPSRGGLVERVNYENICMRNNKWPIHFDTRYGPFAGNNLPLYQQIVLRHVYGTDGTLVMRGFDQQHPLDIAMEDVRFSPRATWQVENATVTAVNVFPSPPGAAATPHYGASNPCVVAFRPFPEATSSKNGGIERDPRAAAPIDR</sequence>
<dbReference type="PANTHER" id="PTHR31339">
    <property type="entry name" value="PECTIN LYASE-RELATED"/>
    <property type="match status" value="1"/>
</dbReference>
<reference evidence="7" key="3">
    <citation type="submission" date="2022-12" db="EMBL/GenBank/DDBJ databases">
        <authorList>
            <person name="Sun Q."/>
            <person name="Zhou Y."/>
        </authorList>
    </citation>
    <scope>NUCLEOTIDE SEQUENCE</scope>
    <source>
        <strain evidence="7">CGMCC 1.15034</strain>
    </source>
</reference>
<name>A0A410VI26_9BRAD</name>
<evidence type="ECO:0000313" key="7">
    <source>
        <dbReference type="EMBL" id="GGI33681.1"/>
    </source>
</evidence>
<feature type="compositionally biased region" description="Basic and acidic residues" evidence="5">
    <location>
        <begin position="437"/>
        <end position="450"/>
    </location>
</feature>
<dbReference type="Proteomes" id="UP000625079">
    <property type="component" value="Unassembled WGS sequence"/>
</dbReference>
<dbReference type="InterPro" id="IPR012334">
    <property type="entry name" value="Pectin_lyas_fold"/>
</dbReference>
<reference evidence="7" key="1">
    <citation type="journal article" date="2014" name="Int. J. Syst. Evol. Microbiol.">
        <title>Complete genome sequence of Corynebacterium casei LMG S-19264T (=DSM 44701T), isolated from a smear-ripened cheese.</title>
        <authorList>
            <consortium name="US DOE Joint Genome Institute (JGI-PGF)"/>
            <person name="Walter F."/>
            <person name="Albersmeier A."/>
            <person name="Kalinowski J."/>
            <person name="Ruckert C."/>
        </authorList>
    </citation>
    <scope>NUCLEOTIDE SEQUENCE</scope>
    <source>
        <strain evidence="7">CGMCC 1.15034</strain>
    </source>
</reference>
<feature type="region of interest" description="Disordered" evidence="5">
    <location>
        <begin position="430"/>
        <end position="450"/>
    </location>
</feature>
<dbReference type="EMBL" id="BMHC01000032">
    <property type="protein sequence ID" value="GGI33681.1"/>
    <property type="molecule type" value="Genomic_DNA"/>
</dbReference>
<organism evidence="7 10">
    <name type="scientific">Bradyrhizobium guangdongense</name>
    <dbReference type="NCBI Taxonomy" id="1325090"/>
    <lineage>
        <taxon>Bacteria</taxon>
        <taxon>Pseudomonadati</taxon>
        <taxon>Pseudomonadota</taxon>
        <taxon>Alphaproteobacteria</taxon>
        <taxon>Hyphomicrobiales</taxon>
        <taxon>Nitrobacteraceae</taxon>
        <taxon>Bradyrhizobium</taxon>
    </lineage>
</organism>
<dbReference type="InterPro" id="IPR000743">
    <property type="entry name" value="Glyco_hydro_28"/>
</dbReference>
<dbReference type="Pfam" id="PF00295">
    <property type="entry name" value="Glyco_hydro_28"/>
    <property type="match status" value="1"/>
</dbReference>
<evidence type="ECO:0000313" key="8">
    <source>
        <dbReference type="EMBL" id="QOZ64524.1"/>
    </source>
</evidence>
<evidence type="ECO:0000256" key="5">
    <source>
        <dbReference type="SAM" id="MobiDB-lite"/>
    </source>
</evidence>
<feature type="chain" id="PRO_5044005838" evidence="6">
    <location>
        <begin position="26"/>
        <end position="450"/>
    </location>
</feature>
<evidence type="ECO:0000313" key="9">
    <source>
        <dbReference type="Proteomes" id="UP000593880"/>
    </source>
</evidence>
<gene>
    <name evidence="7" type="ORF">GCM10010987_75600</name>
    <name evidence="8" type="ORF">XH86_38320</name>
</gene>
<dbReference type="InterPro" id="IPR011050">
    <property type="entry name" value="Pectin_lyase_fold/virulence"/>
</dbReference>
<accession>A0A410VI26</accession>
<keyword evidence="6" id="KW-0732">Signal</keyword>
<dbReference type="GO" id="GO:0004650">
    <property type="term" value="F:polygalacturonase activity"/>
    <property type="evidence" value="ECO:0007669"/>
    <property type="project" value="InterPro"/>
</dbReference>
<comment type="similarity">
    <text evidence="1 4">Belongs to the glycosyl hydrolase 28 family.</text>
</comment>
<proteinExistence type="inferred from homology"/>
<feature type="signal peptide" evidence="6">
    <location>
        <begin position="1"/>
        <end position="25"/>
    </location>
</feature>
<evidence type="ECO:0000256" key="2">
    <source>
        <dbReference type="ARBA" id="ARBA00022801"/>
    </source>
</evidence>
<dbReference type="PANTHER" id="PTHR31339:SF9">
    <property type="entry name" value="PLASMIN AND FIBRONECTIN-BINDING PROTEIN A"/>
    <property type="match status" value="1"/>
</dbReference>
<dbReference type="PROSITE" id="PS00502">
    <property type="entry name" value="POLYGALACTURONASE"/>
    <property type="match status" value="1"/>
</dbReference>
<dbReference type="GO" id="GO:0005975">
    <property type="term" value="P:carbohydrate metabolic process"/>
    <property type="evidence" value="ECO:0007669"/>
    <property type="project" value="InterPro"/>
</dbReference>
<dbReference type="OrthoDB" id="191551at2"/>
<protein>
    <submittedName>
        <fullName evidence="7">Polygalacturonase</fullName>
    </submittedName>
</protein>
<keyword evidence="8" id="KW-0614">Plasmid</keyword>
<keyword evidence="9" id="KW-1185">Reference proteome</keyword>
<geneLocation type="plasmid" evidence="8 9">
    <name>unnamed</name>
</geneLocation>
<dbReference type="InterPro" id="IPR051801">
    <property type="entry name" value="GH28_Enzymes"/>
</dbReference>
<evidence type="ECO:0000256" key="3">
    <source>
        <dbReference type="ARBA" id="ARBA00023295"/>
    </source>
</evidence>
<dbReference type="Gene3D" id="2.160.20.10">
    <property type="entry name" value="Single-stranded right-handed beta-helix, Pectin lyase-like"/>
    <property type="match status" value="1"/>
</dbReference>
<evidence type="ECO:0000256" key="4">
    <source>
        <dbReference type="RuleBase" id="RU361169"/>
    </source>
</evidence>
<evidence type="ECO:0000256" key="1">
    <source>
        <dbReference type="ARBA" id="ARBA00008834"/>
    </source>
</evidence>